<keyword evidence="2" id="KW-1185">Reference proteome</keyword>
<dbReference type="Proteomes" id="UP000030645">
    <property type="component" value="Unassembled WGS sequence"/>
</dbReference>
<gene>
    <name evidence="1" type="ORF">L484_016340</name>
</gene>
<proteinExistence type="predicted"/>
<reference evidence="2" key="1">
    <citation type="submission" date="2013-01" db="EMBL/GenBank/DDBJ databases">
        <title>Draft Genome Sequence of a Mulberry Tree, Morus notabilis C.K. Schneid.</title>
        <authorList>
            <person name="He N."/>
            <person name="Zhao S."/>
        </authorList>
    </citation>
    <scope>NUCLEOTIDE SEQUENCE</scope>
</reference>
<accession>W9QLA3</accession>
<dbReference type="AlphaFoldDB" id="W9QLA3"/>
<evidence type="ECO:0000313" key="1">
    <source>
        <dbReference type="EMBL" id="EXB29851.1"/>
    </source>
</evidence>
<name>W9QLA3_9ROSA</name>
<sequence length="64" mass="7203">MAALVANESLHDARAFWTLHALRHLSGDVRDVKAATMDNLSNLVVLLFENKLKSLFLNKLLPFL</sequence>
<protein>
    <submittedName>
        <fullName evidence="1">Uncharacterized protein</fullName>
    </submittedName>
</protein>
<organism evidence="1 2">
    <name type="scientific">Morus notabilis</name>
    <dbReference type="NCBI Taxonomy" id="981085"/>
    <lineage>
        <taxon>Eukaryota</taxon>
        <taxon>Viridiplantae</taxon>
        <taxon>Streptophyta</taxon>
        <taxon>Embryophyta</taxon>
        <taxon>Tracheophyta</taxon>
        <taxon>Spermatophyta</taxon>
        <taxon>Magnoliopsida</taxon>
        <taxon>eudicotyledons</taxon>
        <taxon>Gunneridae</taxon>
        <taxon>Pentapetalae</taxon>
        <taxon>rosids</taxon>
        <taxon>fabids</taxon>
        <taxon>Rosales</taxon>
        <taxon>Moraceae</taxon>
        <taxon>Moreae</taxon>
        <taxon>Morus</taxon>
    </lineage>
</organism>
<dbReference type="EMBL" id="KE343450">
    <property type="protein sequence ID" value="EXB29851.1"/>
    <property type="molecule type" value="Genomic_DNA"/>
</dbReference>
<evidence type="ECO:0000313" key="2">
    <source>
        <dbReference type="Proteomes" id="UP000030645"/>
    </source>
</evidence>